<keyword evidence="1" id="KW-1133">Transmembrane helix</keyword>
<reference evidence="2 3" key="1">
    <citation type="submission" date="2019-08" db="EMBL/GenBank/DDBJ databases">
        <authorList>
            <person name="Shi S."/>
        </authorList>
    </citation>
    <scope>NUCLEOTIDE SEQUENCE [LARGE SCALE GENOMIC DNA]</scope>
    <source>
        <strain evidence="2 3">GY10130</strain>
    </source>
</reference>
<evidence type="ECO:0000313" key="2">
    <source>
        <dbReference type="EMBL" id="TXK45895.1"/>
    </source>
</evidence>
<organism evidence="2 3">
    <name type="scientific">Pontibacter qinzhouensis</name>
    <dbReference type="NCBI Taxonomy" id="2603253"/>
    <lineage>
        <taxon>Bacteria</taxon>
        <taxon>Pseudomonadati</taxon>
        <taxon>Bacteroidota</taxon>
        <taxon>Cytophagia</taxon>
        <taxon>Cytophagales</taxon>
        <taxon>Hymenobacteraceae</taxon>
        <taxon>Pontibacter</taxon>
    </lineage>
</organism>
<evidence type="ECO:0000313" key="3">
    <source>
        <dbReference type="Proteomes" id="UP000321926"/>
    </source>
</evidence>
<name>A0A5C8K913_9BACT</name>
<proteinExistence type="predicted"/>
<keyword evidence="3" id="KW-1185">Reference proteome</keyword>
<evidence type="ECO:0000256" key="1">
    <source>
        <dbReference type="SAM" id="Phobius"/>
    </source>
</evidence>
<accession>A0A5C8K913</accession>
<dbReference type="Proteomes" id="UP000321926">
    <property type="component" value="Unassembled WGS sequence"/>
</dbReference>
<dbReference type="OrthoDB" id="1524706at2"/>
<protein>
    <submittedName>
        <fullName evidence="2">Uncharacterized protein</fullName>
    </submittedName>
</protein>
<keyword evidence="1" id="KW-0472">Membrane</keyword>
<sequence length="175" mass="19867">MDVTSIIIGLAAVALFIVPILYVQHTQKAKKQKLLQDFEALAGQQKLTISQHDFWDPYYTIGIDSTQNMLFYTLRKEGQEQQQVLIDLAAISACTVRCTHREANGEKIIERVDLVFTNPNSRPAEKTLEFYNREVNLNFNNELMLAEKWKSLVVTDNLATPGAGRGEAYKVKESM</sequence>
<dbReference type="EMBL" id="VRTY01000038">
    <property type="protein sequence ID" value="TXK45895.1"/>
    <property type="molecule type" value="Genomic_DNA"/>
</dbReference>
<comment type="caution">
    <text evidence="2">The sequence shown here is derived from an EMBL/GenBank/DDBJ whole genome shotgun (WGS) entry which is preliminary data.</text>
</comment>
<dbReference type="RefSeq" id="WP_147921871.1">
    <property type="nucleotide sequence ID" value="NZ_VRTY01000038.1"/>
</dbReference>
<feature type="transmembrane region" description="Helical" evidence="1">
    <location>
        <begin position="6"/>
        <end position="23"/>
    </location>
</feature>
<dbReference type="AlphaFoldDB" id="A0A5C8K913"/>
<keyword evidence="1" id="KW-0812">Transmembrane</keyword>
<gene>
    <name evidence="2" type="ORF">FVR03_11350</name>
</gene>